<dbReference type="RefSeq" id="WP_091473298.1">
    <property type="nucleotide sequence ID" value="NZ_FOIT01000001.1"/>
</dbReference>
<dbReference type="PANTHER" id="PTHR46383:SF1">
    <property type="entry name" value="ASPARTATE AMINOTRANSFERASE"/>
    <property type="match status" value="1"/>
</dbReference>
<evidence type="ECO:0000259" key="7">
    <source>
        <dbReference type="Pfam" id="PF00155"/>
    </source>
</evidence>
<dbReference type="OrthoDB" id="9802328at2"/>
<dbReference type="Pfam" id="PF00155">
    <property type="entry name" value="Aminotran_1_2"/>
    <property type="match status" value="1"/>
</dbReference>
<dbReference type="EC" id="2.6.1.-" evidence="6"/>
<comment type="similarity">
    <text evidence="2 6">Belongs to the class-I pyridoxal-phosphate-dependent aminotransferase family.</text>
</comment>
<dbReference type="InterPro" id="IPR004839">
    <property type="entry name" value="Aminotransferase_I/II_large"/>
</dbReference>
<proteinExistence type="inferred from homology"/>
<sequence length="401" mass="44480">MQFSDRVKNITPSQTMASSAKAAALILEGHDVVNLTVGEPDFNTPPEIIESIHQAMLDGKNRYSAGSGVKELKKSVQRKMKNDHGLDYDLNEIFIGVGAKHVLYNAFQSIINEGDEVIIPAPFWVSYPEHVKLAQGTPVLLHTKESNAFKVTVEELERVVTDKTRAIILNSPSNPTGSVYSKEEIDALASYLEDKDIWVVSDEIYEKLTYGQTHHSIAESSPAMKAKTIVINGLSKSHAMTGLRIGYACADAQVIKHMTDIVSHSTSNVPTPIQFGSVTALELGEDYLERNRQLFNKRRESGYKLIKEIPYVECVKPEGAFYFFPNFKECATRCGFDSVDAMCDAILEEVHVAVVAGSSFSAPDNIRMSYATSEEKFTEGMKRIKSFVETKLEGVSHENDN</sequence>
<protein>
    <recommendedName>
        <fullName evidence="6">Aminotransferase</fullName>
        <ecNumber evidence="6">2.6.1.-</ecNumber>
    </recommendedName>
</protein>
<organism evidence="8 9">
    <name type="scientific">Aliicoccus persicus</name>
    <dbReference type="NCBI Taxonomy" id="930138"/>
    <lineage>
        <taxon>Bacteria</taxon>
        <taxon>Bacillati</taxon>
        <taxon>Bacillota</taxon>
        <taxon>Bacilli</taxon>
        <taxon>Bacillales</taxon>
        <taxon>Staphylococcaceae</taxon>
        <taxon>Aliicoccus</taxon>
    </lineage>
</organism>
<keyword evidence="9" id="KW-1185">Reference proteome</keyword>
<reference evidence="8 9" key="1">
    <citation type="submission" date="2016-10" db="EMBL/GenBank/DDBJ databases">
        <authorList>
            <person name="Varghese N."/>
            <person name="Submissions S."/>
        </authorList>
    </citation>
    <scope>NUCLEOTIDE SEQUENCE [LARGE SCALE GENOMIC DNA]</scope>
    <source>
        <strain evidence="8 9">IBRC-M10081</strain>
    </source>
</reference>
<name>A0A662Z0T9_9STAP</name>
<evidence type="ECO:0000313" key="9">
    <source>
        <dbReference type="Proteomes" id="UP000243605"/>
    </source>
</evidence>
<dbReference type="PANTHER" id="PTHR46383">
    <property type="entry name" value="ASPARTATE AMINOTRANSFERASE"/>
    <property type="match status" value="1"/>
</dbReference>
<gene>
    <name evidence="8" type="ORF">SAMN05192557_0342</name>
</gene>
<dbReference type="InterPro" id="IPR015424">
    <property type="entry name" value="PyrdxlP-dep_Trfase"/>
</dbReference>
<dbReference type="InterPro" id="IPR015422">
    <property type="entry name" value="PyrdxlP-dep_Trfase_small"/>
</dbReference>
<evidence type="ECO:0000313" key="8">
    <source>
        <dbReference type="EMBL" id="SEV83441.1"/>
    </source>
</evidence>
<dbReference type="FunFam" id="3.40.640.10:FF:000033">
    <property type="entry name" value="Aspartate aminotransferase"/>
    <property type="match status" value="1"/>
</dbReference>
<keyword evidence="3 6" id="KW-0032">Aminotransferase</keyword>
<evidence type="ECO:0000256" key="2">
    <source>
        <dbReference type="ARBA" id="ARBA00007441"/>
    </source>
</evidence>
<dbReference type="GO" id="GO:0008483">
    <property type="term" value="F:transaminase activity"/>
    <property type="evidence" value="ECO:0007669"/>
    <property type="project" value="UniProtKB-KW"/>
</dbReference>
<dbReference type="SUPFAM" id="SSF53383">
    <property type="entry name" value="PLP-dependent transferases"/>
    <property type="match status" value="1"/>
</dbReference>
<dbReference type="PROSITE" id="PS00105">
    <property type="entry name" value="AA_TRANSFER_CLASS_1"/>
    <property type="match status" value="1"/>
</dbReference>
<dbReference type="InterPro" id="IPR004838">
    <property type="entry name" value="NHTrfase_class1_PyrdxlP-BS"/>
</dbReference>
<feature type="domain" description="Aminotransferase class I/classII large" evidence="7">
    <location>
        <begin position="31"/>
        <end position="384"/>
    </location>
</feature>
<evidence type="ECO:0000256" key="5">
    <source>
        <dbReference type="ARBA" id="ARBA00022898"/>
    </source>
</evidence>
<evidence type="ECO:0000256" key="4">
    <source>
        <dbReference type="ARBA" id="ARBA00022679"/>
    </source>
</evidence>
<dbReference type="GO" id="GO:0006520">
    <property type="term" value="P:amino acid metabolic process"/>
    <property type="evidence" value="ECO:0007669"/>
    <property type="project" value="InterPro"/>
</dbReference>
<accession>A0A662Z0T9</accession>
<comment type="cofactor">
    <cofactor evidence="1 6">
        <name>pyridoxal 5'-phosphate</name>
        <dbReference type="ChEBI" id="CHEBI:597326"/>
    </cofactor>
</comment>
<dbReference type="AlphaFoldDB" id="A0A662Z0T9"/>
<evidence type="ECO:0000256" key="6">
    <source>
        <dbReference type="RuleBase" id="RU000481"/>
    </source>
</evidence>
<dbReference type="Gene3D" id="3.90.1150.10">
    <property type="entry name" value="Aspartate Aminotransferase, domain 1"/>
    <property type="match status" value="1"/>
</dbReference>
<dbReference type="CDD" id="cd00609">
    <property type="entry name" value="AAT_like"/>
    <property type="match status" value="1"/>
</dbReference>
<dbReference type="GO" id="GO:0030170">
    <property type="term" value="F:pyridoxal phosphate binding"/>
    <property type="evidence" value="ECO:0007669"/>
    <property type="project" value="InterPro"/>
</dbReference>
<dbReference type="EMBL" id="FOIT01000001">
    <property type="protein sequence ID" value="SEV83441.1"/>
    <property type="molecule type" value="Genomic_DNA"/>
</dbReference>
<dbReference type="InterPro" id="IPR050596">
    <property type="entry name" value="AspAT/PAT-like"/>
</dbReference>
<keyword evidence="4 6" id="KW-0808">Transferase</keyword>
<evidence type="ECO:0000256" key="1">
    <source>
        <dbReference type="ARBA" id="ARBA00001933"/>
    </source>
</evidence>
<dbReference type="Gene3D" id="3.40.640.10">
    <property type="entry name" value="Type I PLP-dependent aspartate aminotransferase-like (Major domain)"/>
    <property type="match status" value="1"/>
</dbReference>
<evidence type="ECO:0000256" key="3">
    <source>
        <dbReference type="ARBA" id="ARBA00022576"/>
    </source>
</evidence>
<keyword evidence="5" id="KW-0663">Pyridoxal phosphate</keyword>
<dbReference type="Proteomes" id="UP000243605">
    <property type="component" value="Unassembled WGS sequence"/>
</dbReference>
<dbReference type="InterPro" id="IPR015421">
    <property type="entry name" value="PyrdxlP-dep_Trfase_major"/>
</dbReference>